<reference evidence="5 6" key="1">
    <citation type="submission" date="2021-07" db="EMBL/GenBank/DDBJ databases">
        <title>Paenibacillus radiodurans sp. nov., isolated from the southeastern edge of Tengger Desert.</title>
        <authorList>
            <person name="Zhang G."/>
        </authorList>
    </citation>
    <scope>NUCLEOTIDE SEQUENCE [LARGE SCALE GENOMIC DNA]</scope>
    <source>
        <strain evidence="5 6">DT7-4</strain>
    </source>
</reference>
<dbReference type="Gene3D" id="1.10.10.60">
    <property type="entry name" value="Homeodomain-like"/>
    <property type="match status" value="1"/>
</dbReference>
<keyword evidence="3" id="KW-0804">Transcription</keyword>
<name>A0ABS7D6P5_9BACL</name>
<proteinExistence type="predicted"/>
<dbReference type="SUPFAM" id="SSF46689">
    <property type="entry name" value="Homeodomain-like"/>
    <property type="match status" value="1"/>
</dbReference>
<dbReference type="InterPro" id="IPR050204">
    <property type="entry name" value="AraC_XylS_family_regulators"/>
</dbReference>
<dbReference type="Proteomes" id="UP000812277">
    <property type="component" value="Unassembled WGS sequence"/>
</dbReference>
<dbReference type="Pfam" id="PF12833">
    <property type="entry name" value="HTH_18"/>
    <property type="match status" value="1"/>
</dbReference>
<dbReference type="PANTHER" id="PTHR46796:SF13">
    <property type="entry name" value="HTH-TYPE TRANSCRIPTIONAL ACTIVATOR RHAS"/>
    <property type="match status" value="1"/>
</dbReference>
<evidence type="ECO:0000259" key="4">
    <source>
        <dbReference type="PROSITE" id="PS01124"/>
    </source>
</evidence>
<accession>A0ABS7D6P5</accession>
<dbReference type="PANTHER" id="PTHR46796">
    <property type="entry name" value="HTH-TYPE TRANSCRIPTIONAL ACTIVATOR RHAS-RELATED"/>
    <property type="match status" value="1"/>
</dbReference>
<dbReference type="InterPro" id="IPR009057">
    <property type="entry name" value="Homeodomain-like_sf"/>
</dbReference>
<dbReference type="RefSeq" id="WP_219872747.1">
    <property type="nucleotide sequence ID" value="NZ_JAHZIJ010000007.1"/>
</dbReference>
<comment type="caution">
    <text evidence="5">The sequence shown here is derived from an EMBL/GenBank/DDBJ whole genome shotgun (WGS) entry which is preliminary data.</text>
</comment>
<evidence type="ECO:0000256" key="1">
    <source>
        <dbReference type="ARBA" id="ARBA00023015"/>
    </source>
</evidence>
<dbReference type="SMART" id="SM00342">
    <property type="entry name" value="HTH_ARAC"/>
    <property type="match status" value="1"/>
</dbReference>
<evidence type="ECO:0000256" key="2">
    <source>
        <dbReference type="ARBA" id="ARBA00023125"/>
    </source>
</evidence>
<gene>
    <name evidence="5" type="ORF">K0T92_12180</name>
</gene>
<dbReference type="PROSITE" id="PS01124">
    <property type="entry name" value="HTH_ARAC_FAMILY_2"/>
    <property type="match status" value="1"/>
</dbReference>
<sequence length="258" mass="29875">MITWRSKRLEPYVDKIVWHGNGTTEPFTVYPDIYHVMGCQSIGQIAHVSGGHIQPLESAGLTGIHQKPKVFQATASLSSVLIYFKPEALYRWRLCSPRELTDASVSLTDLGMRPAMWEQLLESQATMNPREFLCFIEEMIWDIFKNNEIDLWASWAVNRIRSSNGSIRVGQLAEESALSRRQTERRFVERIGISPKALAQIVRFQHVLQSLKFAERLTQLAYDADYYDQSHFIKEFRKRSGTTPKQMQDLEILRLRPE</sequence>
<dbReference type="InterPro" id="IPR018060">
    <property type="entry name" value="HTH_AraC"/>
</dbReference>
<keyword evidence="2" id="KW-0238">DNA-binding</keyword>
<feature type="domain" description="HTH araC/xylS-type" evidence="4">
    <location>
        <begin position="150"/>
        <end position="250"/>
    </location>
</feature>
<organism evidence="5 6">
    <name type="scientific">Paenibacillus oenotherae</name>
    <dbReference type="NCBI Taxonomy" id="1435645"/>
    <lineage>
        <taxon>Bacteria</taxon>
        <taxon>Bacillati</taxon>
        <taxon>Bacillota</taxon>
        <taxon>Bacilli</taxon>
        <taxon>Bacillales</taxon>
        <taxon>Paenibacillaceae</taxon>
        <taxon>Paenibacillus</taxon>
    </lineage>
</organism>
<evidence type="ECO:0000256" key="3">
    <source>
        <dbReference type="ARBA" id="ARBA00023163"/>
    </source>
</evidence>
<keyword evidence="1" id="KW-0805">Transcription regulation</keyword>
<dbReference type="EMBL" id="JAHZIJ010000007">
    <property type="protein sequence ID" value="MBW7475509.1"/>
    <property type="molecule type" value="Genomic_DNA"/>
</dbReference>
<evidence type="ECO:0000313" key="5">
    <source>
        <dbReference type="EMBL" id="MBW7475509.1"/>
    </source>
</evidence>
<protein>
    <submittedName>
        <fullName evidence="5">Helix-turn-helix domain-containing protein</fullName>
    </submittedName>
</protein>
<keyword evidence="6" id="KW-1185">Reference proteome</keyword>
<evidence type="ECO:0000313" key="6">
    <source>
        <dbReference type="Proteomes" id="UP000812277"/>
    </source>
</evidence>